<gene>
    <name evidence="1" type="ORF">Pmani_038344</name>
</gene>
<dbReference type="AlphaFoldDB" id="A0AAE1TMF0"/>
<accession>A0AAE1TMF0</accession>
<keyword evidence="2" id="KW-1185">Reference proteome</keyword>
<proteinExistence type="predicted"/>
<protein>
    <submittedName>
        <fullName evidence="1">Uncharacterized protein</fullName>
    </submittedName>
</protein>
<comment type="caution">
    <text evidence="1">The sequence shown here is derived from an EMBL/GenBank/DDBJ whole genome shotgun (WGS) entry which is preliminary data.</text>
</comment>
<sequence length="84" mass="9212">MVCFVGGDVCEVVAVFVVSLSRQPSYQCRRRGEARQGGQVSTLYIGNGRPAGTFSTRFANVIEATPPLQLKLHNSPFVVELREL</sequence>
<name>A0AAE1TMF0_9EUCA</name>
<dbReference type="EMBL" id="JAWZYT010006205">
    <property type="protein sequence ID" value="KAK4288634.1"/>
    <property type="molecule type" value="Genomic_DNA"/>
</dbReference>
<evidence type="ECO:0000313" key="2">
    <source>
        <dbReference type="Proteomes" id="UP001292094"/>
    </source>
</evidence>
<dbReference type="Proteomes" id="UP001292094">
    <property type="component" value="Unassembled WGS sequence"/>
</dbReference>
<organism evidence="1 2">
    <name type="scientific">Petrolisthes manimaculis</name>
    <dbReference type="NCBI Taxonomy" id="1843537"/>
    <lineage>
        <taxon>Eukaryota</taxon>
        <taxon>Metazoa</taxon>
        <taxon>Ecdysozoa</taxon>
        <taxon>Arthropoda</taxon>
        <taxon>Crustacea</taxon>
        <taxon>Multicrustacea</taxon>
        <taxon>Malacostraca</taxon>
        <taxon>Eumalacostraca</taxon>
        <taxon>Eucarida</taxon>
        <taxon>Decapoda</taxon>
        <taxon>Pleocyemata</taxon>
        <taxon>Anomura</taxon>
        <taxon>Galatheoidea</taxon>
        <taxon>Porcellanidae</taxon>
        <taxon>Petrolisthes</taxon>
    </lineage>
</organism>
<reference evidence="1" key="1">
    <citation type="submission" date="2023-11" db="EMBL/GenBank/DDBJ databases">
        <title>Genome assemblies of two species of porcelain crab, Petrolisthes cinctipes and Petrolisthes manimaculis (Anomura: Porcellanidae).</title>
        <authorList>
            <person name="Angst P."/>
        </authorList>
    </citation>
    <scope>NUCLEOTIDE SEQUENCE</scope>
    <source>
        <strain evidence="1">PB745_02</strain>
        <tissue evidence="1">Gill</tissue>
    </source>
</reference>
<evidence type="ECO:0000313" key="1">
    <source>
        <dbReference type="EMBL" id="KAK4288634.1"/>
    </source>
</evidence>